<evidence type="ECO:0000256" key="1">
    <source>
        <dbReference type="ARBA" id="ARBA00023015"/>
    </source>
</evidence>
<dbReference type="Pfam" id="PF00027">
    <property type="entry name" value="cNMP_binding"/>
    <property type="match status" value="1"/>
</dbReference>
<accession>A0A3G7TFP9</accession>
<evidence type="ECO:0000313" key="7">
    <source>
        <dbReference type="Proteomes" id="UP000268048"/>
    </source>
</evidence>
<reference evidence="6 7" key="1">
    <citation type="submission" date="2018-03" db="EMBL/GenBank/DDBJ databases">
        <title>Diversity of phytobeneficial traits revealed by whole-genome analysis of worldwide-isolated phenazine-producing Pseudomonas spp.</title>
        <authorList>
            <person name="Biessy A."/>
            <person name="Novinscak A."/>
            <person name="Blom J."/>
            <person name="Leger G."/>
            <person name="Thomashow L.S."/>
            <person name="Cazorla F.M."/>
            <person name="Josic D."/>
            <person name="Filion M."/>
        </authorList>
    </citation>
    <scope>NUCLEOTIDE SEQUENCE [LARGE SCALE GENOMIC DNA]</scope>
    <source>
        <strain evidence="6 7">B25</strain>
    </source>
</reference>
<dbReference type="CDD" id="cd00038">
    <property type="entry name" value="CAP_ED"/>
    <property type="match status" value="1"/>
</dbReference>
<dbReference type="SUPFAM" id="SSF46785">
    <property type="entry name" value="Winged helix' DNA-binding domain"/>
    <property type="match status" value="1"/>
</dbReference>
<dbReference type="GO" id="GO:0003677">
    <property type="term" value="F:DNA binding"/>
    <property type="evidence" value="ECO:0007669"/>
    <property type="project" value="UniProtKB-KW"/>
</dbReference>
<keyword evidence="1" id="KW-0805">Transcription regulation</keyword>
<feature type="domain" description="Cyclic nucleotide-binding" evidence="4">
    <location>
        <begin position="50"/>
        <end position="152"/>
    </location>
</feature>
<evidence type="ECO:0000313" key="6">
    <source>
        <dbReference type="EMBL" id="AZE45917.1"/>
    </source>
</evidence>
<keyword evidence="3" id="KW-0804">Transcription</keyword>
<dbReference type="Proteomes" id="UP000268048">
    <property type="component" value="Chromosome"/>
</dbReference>
<feature type="domain" description="HTH crp-type" evidence="5">
    <location>
        <begin position="183"/>
        <end position="254"/>
    </location>
</feature>
<evidence type="ECO:0000259" key="5">
    <source>
        <dbReference type="PROSITE" id="PS51063"/>
    </source>
</evidence>
<evidence type="ECO:0000256" key="2">
    <source>
        <dbReference type="ARBA" id="ARBA00023125"/>
    </source>
</evidence>
<dbReference type="InterPro" id="IPR012318">
    <property type="entry name" value="HTH_CRP"/>
</dbReference>
<dbReference type="GO" id="GO:0003700">
    <property type="term" value="F:DNA-binding transcription factor activity"/>
    <property type="evidence" value="ECO:0007669"/>
    <property type="project" value="TreeGrafter"/>
</dbReference>
<dbReference type="InterPro" id="IPR050397">
    <property type="entry name" value="Env_Response_Regulators"/>
</dbReference>
<evidence type="ECO:0000259" key="4">
    <source>
        <dbReference type="PROSITE" id="PS50042"/>
    </source>
</evidence>
<dbReference type="AlphaFoldDB" id="A0A3G7TFP9"/>
<evidence type="ECO:0000256" key="3">
    <source>
        <dbReference type="ARBA" id="ARBA00023163"/>
    </source>
</evidence>
<dbReference type="PANTHER" id="PTHR24567">
    <property type="entry name" value="CRP FAMILY TRANSCRIPTIONAL REGULATORY PROTEIN"/>
    <property type="match status" value="1"/>
</dbReference>
<protein>
    <submittedName>
        <fullName evidence="6">cAMP-binding protein</fullName>
    </submittedName>
</protein>
<dbReference type="PROSITE" id="PS50042">
    <property type="entry name" value="CNMP_BINDING_3"/>
    <property type="match status" value="1"/>
</dbReference>
<dbReference type="Gene3D" id="1.10.10.10">
    <property type="entry name" value="Winged helix-like DNA-binding domain superfamily/Winged helix DNA-binding domain"/>
    <property type="match status" value="1"/>
</dbReference>
<gene>
    <name evidence="6" type="ORF">C4K04_0213</name>
</gene>
<dbReference type="Gene3D" id="2.60.120.10">
    <property type="entry name" value="Jelly Rolls"/>
    <property type="match status" value="1"/>
</dbReference>
<dbReference type="InterPro" id="IPR036388">
    <property type="entry name" value="WH-like_DNA-bd_sf"/>
</dbReference>
<sequence length="264" mass="29736">MFALLYGFKRSNRCVLAQRFPTSQGERMHSKGAVMLDFSLRQTLLARSDLFRGLPDPLIHYVATHSVERSLSDREVLYLKSEALDFIALVVEGQVYSVIHGPDGREQIVGSAGVGQVVGESALIEGHARETSAFACGPTRVLLLGRRHFRVLYDEPLFWQRVLMLLMTRLMKILELLELVCLHRLESRLARFLLANIDDFELAPATCAAVPRNQGILASMLNTSRPKLNVQLQLWRRSGVISCQSGRLVINDVEHLRRKACSLN</sequence>
<proteinExistence type="predicted"/>
<dbReference type="EMBL" id="CP027753">
    <property type="protein sequence ID" value="AZE45917.1"/>
    <property type="molecule type" value="Genomic_DNA"/>
</dbReference>
<dbReference type="InterPro" id="IPR018490">
    <property type="entry name" value="cNMP-bd_dom_sf"/>
</dbReference>
<keyword evidence="2" id="KW-0238">DNA-binding</keyword>
<dbReference type="InterPro" id="IPR000595">
    <property type="entry name" value="cNMP-bd_dom"/>
</dbReference>
<name>A0A3G7TFP9_9PSED</name>
<dbReference type="PROSITE" id="PS51063">
    <property type="entry name" value="HTH_CRP_2"/>
    <property type="match status" value="1"/>
</dbReference>
<dbReference type="PANTHER" id="PTHR24567:SF68">
    <property type="entry name" value="DNA-BINDING TRANSCRIPTIONAL DUAL REGULATOR CRP"/>
    <property type="match status" value="1"/>
</dbReference>
<dbReference type="SMART" id="SM00100">
    <property type="entry name" value="cNMP"/>
    <property type="match status" value="1"/>
</dbReference>
<dbReference type="InterPro" id="IPR014710">
    <property type="entry name" value="RmlC-like_jellyroll"/>
</dbReference>
<organism evidence="6 7">
    <name type="scientific">Pseudomonas chlororaphis</name>
    <dbReference type="NCBI Taxonomy" id="587753"/>
    <lineage>
        <taxon>Bacteria</taxon>
        <taxon>Pseudomonadati</taxon>
        <taxon>Pseudomonadota</taxon>
        <taxon>Gammaproteobacteria</taxon>
        <taxon>Pseudomonadales</taxon>
        <taxon>Pseudomonadaceae</taxon>
        <taxon>Pseudomonas</taxon>
    </lineage>
</organism>
<dbReference type="Pfam" id="PF13545">
    <property type="entry name" value="HTH_Crp_2"/>
    <property type="match status" value="1"/>
</dbReference>
<dbReference type="GO" id="GO:0005829">
    <property type="term" value="C:cytosol"/>
    <property type="evidence" value="ECO:0007669"/>
    <property type="project" value="TreeGrafter"/>
</dbReference>
<dbReference type="SUPFAM" id="SSF51206">
    <property type="entry name" value="cAMP-binding domain-like"/>
    <property type="match status" value="1"/>
</dbReference>
<dbReference type="InterPro" id="IPR036390">
    <property type="entry name" value="WH_DNA-bd_sf"/>
</dbReference>